<dbReference type="Proteomes" id="UP001336835">
    <property type="component" value="Unassembled WGS sequence"/>
</dbReference>
<protein>
    <recommendedName>
        <fullName evidence="3">TolB-like 6-blade propeller-like</fullName>
    </recommendedName>
</protein>
<gene>
    <name evidence="1" type="ORF">VRU48_12850</name>
</gene>
<dbReference type="PROSITE" id="PS51257">
    <property type="entry name" value="PROKAR_LIPOPROTEIN"/>
    <property type="match status" value="1"/>
</dbReference>
<dbReference type="RefSeq" id="WP_330108319.1">
    <property type="nucleotide sequence ID" value="NZ_JAZDQT010000002.1"/>
</dbReference>
<evidence type="ECO:0008006" key="3">
    <source>
        <dbReference type="Google" id="ProtNLM"/>
    </source>
</evidence>
<evidence type="ECO:0000313" key="1">
    <source>
        <dbReference type="EMBL" id="MEE1946002.1"/>
    </source>
</evidence>
<keyword evidence="2" id="KW-1185">Reference proteome</keyword>
<evidence type="ECO:0000313" key="2">
    <source>
        <dbReference type="Proteomes" id="UP001336835"/>
    </source>
</evidence>
<proteinExistence type="predicted"/>
<organism evidence="1 2">
    <name type="scientific">Pedobacter albus</name>
    <dbReference type="NCBI Taxonomy" id="3113905"/>
    <lineage>
        <taxon>Bacteria</taxon>
        <taxon>Pseudomonadati</taxon>
        <taxon>Bacteroidota</taxon>
        <taxon>Sphingobacteriia</taxon>
        <taxon>Sphingobacteriales</taxon>
        <taxon>Sphingobacteriaceae</taxon>
        <taxon>Pedobacter</taxon>
    </lineage>
</organism>
<sequence>MNRYIYLIAILILASCGGNKTEIKNEKNYLLEPILSGAPFKIDNVSSIKSFGKLGDYMLIARDTINPQFQLVDINKQTVVKSFGFDKQQLKNPFYFNNFWSNPKSDISFEVIDFGTNQIKTFSLSNVLGNDTLKIENKDIPFDFIKKYYQLLTLDSSALLGSYGGRDLKKGKFFIFEDKKTKWVPFGPHIADPIARDDLKYIYYSFSSYNRNRSVFASAMKYFKRVEFYSKEGGLLKEISFNNEKLNYGSGFLDHPNSSVYFNSSFAGAKYFYGLCIDSEQSNYVKNKGNMKLYVFDWEGDLKKIIKLDRMYLGNFIVDESTNKLIAQSFVKDDQAPFIVYSLPNNLK</sequence>
<accession>A0ABU7I950</accession>
<name>A0ABU7I950_9SPHI</name>
<reference evidence="1 2" key="1">
    <citation type="submission" date="2024-01" db="EMBL/GenBank/DDBJ databases">
        <title>Pedobacter sp. nov., isolated from fresh soil.</title>
        <authorList>
            <person name="Le N.T.T."/>
        </authorList>
    </citation>
    <scope>NUCLEOTIDE SEQUENCE [LARGE SCALE GENOMIC DNA]</scope>
    <source>
        <strain evidence="1 2">KR3-3</strain>
    </source>
</reference>
<dbReference type="EMBL" id="JAZDQT010000002">
    <property type="protein sequence ID" value="MEE1946002.1"/>
    <property type="molecule type" value="Genomic_DNA"/>
</dbReference>
<comment type="caution">
    <text evidence="1">The sequence shown here is derived from an EMBL/GenBank/DDBJ whole genome shotgun (WGS) entry which is preliminary data.</text>
</comment>